<gene>
    <name evidence="1" type="ORF">DU508_23200</name>
</gene>
<reference evidence="1 2" key="1">
    <citation type="submission" date="2018-07" db="EMBL/GenBank/DDBJ databases">
        <title>Pedobacter sp. nov., isolated from soil.</title>
        <authorList>
            <person name="Zhou L.Y."/>
            <person name="Du Z.J."/>
        </authorList>
    </citation>
    <scope>NUCLEOTIDE SEQUENCE [LARGE SCALE GENOMIC DNA]</scope>
    <source>
        <strain evidence="1 2">JDX94</strain>
    </source>
</reference>
<proteinExistence type="predicted"/>
<protein>
    <submittedName>
        <fullName evidence="1">Uncharacterized protein</fullName>
    </submittedName>
</protein>
<dbReference type="AlphaFoldDB" id="A0A369PNH2"/>
<name>A0A369PNH2_9SPHI</name>
<evidence type="ECO:0000313" key="1">
    <source>
        <dbReference type="EMBL" id="RDC54143.1"/>
    </source>
</evidence>
<dbReference type="Proteomes" id="UP000253961">
    <property type="component" value="Unassembled WGS sequence"/>
</dbReference>
<keyword evidence="2" id="KW-1185">Reference proteome</keyword>
<sequence>MFVSVMAFLFSCGQNNKGKVGVLTDSLIRATEDIAVGNAKFGISEKEFNELYPDSLIDLDGNKYILTSFFNSSNELNMVYLIDSATFYNTKFDQALFNRMDLIKEYFMKTYGTPQHNSGYPKEKKMKNGKAFEACIWNVGKKKIAVGVALEETDRGNIYYVISHVDRNNL</sequence>
<comment type="caution">
    <text evidence="1">The sequence shown here is derived from an EMBL/GenBank/DDBJ whole genome shotgun (WGS) entry which is preliminary data.</text>
</comment>
<evidence type="ECO:0000313" key="2">
    <source>
        <dbReference type="Proteomes" id="UP000253961"/>
    </source>
</evidence>
<organism evidence="1 2">
    <name type="scientific">Pedobacter chinensis</name>
    <dbReference type="NCBI Taxonomy" id="2282421"/>
    <lineage>
        <taxon>Bacteria</taxon>
        <taxon>Pseudomonadati</taxon>
        <taxon>Bacteroidota</taxon>
        <taxon>Sphingobacteriia</taxon>
        <taxon>Sphingobacteriales</taxon>
        <taxon>Sphingobacteriaceae</taxon>
        <taxon>Pedobacter</taxon>
    </lineage>
</organism>
<dbReference type="EMBL" id="QPKV01000017">
    <property type="protein sequence ID" value="RDC54143.1"/>
    <property type="molecule type" value="Genomic_DNA"/>
</dbReference>
<accession>A0A369PNH2</accession>